<evidence type="ECO:0000256" key="2">
    <source>
        <dbReference type="ARBA" id="ARBA00022692"/>
    </source>
</evidence>
<dbReference type="KEGG" id="tsu:Tresu_0027"/>
<feature type="transmembrane region" description="Helical" evidence="5">
    <location>
        <begin position="32"/>
        <end position="52"/>
    </location>
</feature>
<organism evidence="6 7">
    <name type="scientific">Treponema succinifaciens (strain ATCC 33096 / DSM 2489 / 6091)</name>
    <dbReference type="NCBI Taxonomy" id="869209"/>
    <lineage>
        <taxon>Bacteria</taxon>
        <taxon>Pseudomonadati</taxon>
        <taxon>Spirochaetota</taxon>
        <taxon>Spirochaetia</taxon>
        <taxon>Spirochaetales</taxon>
        <taxon>Treponemataceae</taxon>
        <taxon>Treponema</taxon>
    </lineage>
</organism>
<reference evidence="7" key="2">
    <citation type="submission" date="2011-04" db="EMBL/GenBank/DDBJ databases">
        <title>The complete genome of chromosome of Treponema succinifaciens DSM 2489.</title>
        <authorList>
            <person name="Lucas S."/>
            <person name="Copeland A."/>
            <person name="Lapidus A."/>
            <person name="Bruce D."/>
            <person name="Goodwin L."/>
            <person name="Pitluck S."/>
            <person name="Peters L."/>
            <person name="Kyrpides N."/>
            <person name="Mavromatis K."/>
            <person name="Ivanova N."/>
            <person name="Ovchinnikova G."/>
            <person name="Teshima H."/>
            <person name="Detter J.C."/>
            <person name="Tapia R."/>
            <person name="Han C."/>
            <person name="Land M."/>
            <person name="Hauser L."/>
            <person name="Markowitz V."/>
            <person name="Cheng J.-F."/>
            <person name="Hugenholtz P."/>
            <person name="Woyke T."/>
            <person name="Wu D."/>
            <person name="Gronow S."/>
            <person name="Wellnitz S."/>
            <person name="Brambilla E."/>
            <person name="Klenk H.-P."/>
            <person name="Eisen J.A."/>
        </authorList>
    </citation>
    <scope>NUCLEOTIDE SEQUENCE [LARGE SCALE GENOMIC DNA]</scope>
    <source>
        <strain evidence="7">ATCC 33096 / DSM 2489 / 6091</strain>
    </source>
</reference>
<dbReference type="eggNOG" id="COG1346">
    <property type="taxonomic scope" value="Bacteria"/>
</dbReference>
<evidence type="ECO:0000256" key="3">
    <source>
        <dbReference type="ARBA" id="ARBA00022989"/>
    </source>
</evidence>
<feature type="transmembrane region" description="Helical" evidence="5">
    <location>
        <begin position="147"/>
        <end position="167"/>
    </location>
</feature>
<dbReference type="EMBL" id="CP002631">
    <property type="protein sequence ID" value="AEB12997.1"/>
    <property type="molecule type" value="Genomic_DNA"/>
</dbReference>
<evidence type="ECO:0000313" key="7">
    <source>
        <dbReference type="Proteomes" id="UP000006852"/>
    </source>
</evidence>
<keyword evidence="4 5" id="KW-0472">Membrane</keyword>
<name>F2NU33_TRES6</name>
<dbReference type="AlphaFoldDB" id="F2NU33"/>
<feature type="transmembrane region" description="Helical" evidence="5">
    <location>
        <begin position="59"/>
        <end position="80"/>
    </location>
</feature>
<sequence>MKDFFMNSIYFGIFLTLISYALGIVISKKTKFFLFSPLIVSIVLCIAFLVAAKIPYESYAAGANFIACLLTPATVCLAIPLYEQVEKLKENWLAVLCGILCGVVVNLVLIFLFCLLFKMEHTEYVSLLGKSLTTAIALGITEELNGIIPVIVVMVVLTGNLGNLFAVQVCKIFRITEPVAKGVAIGTASHALGTSKAIEIGEVEGAMSGLSIGIAGILTVILAPVFAGLIP</sequence>
<keyword evidence="7" id="KW-1185">Reference proteome</keyword>
<evidence type="ECO:0000313" key="6">
    <source>
        <dbReference type="EMBL" id="AEB12997.1"/>
    </source>
</evidence>
<proteinExistence type="predicted"/>
<evidence type="ECO:0000256" key="5">
    <source>
        <dbReference type="SAM" id="Phobius"/>
    </source>
</evidence>
<feature type="transmembrane region" description="Helical" evidence="5">
    <location>
        <begin position="210"/>
        <end position="230"/>
    </location>
</feature>
<accession>F2NU33</accession>
<dbReference type="GO" id="GO:0016020">
    <property type="term" value="C:membrane"/>
    <property type="evidence" value="ECO:0007669"/>
    <property type="project" value="UniProtKB-SubCell"/>
</dbReference>
<dbReference type="PANTHER" id="PTHR30249">
    <property type="entry name" value="PUTATIVE SEROTONIN TRANSPORTER"/>
    <property type="match status" value="1"/>
</dbReference>
<feature type="transmembrane region" description="Helical" evidence="5">
    <location>
        <begin position="7"/>
        <end position="26"/>
    </location>
</feature>
<dbReference type="HOGENOM" id="CLU_082099_1_0_12"/>
<dbReference type="STRING" id="869209.Tresu_0027"/>
<reference evidence="6 7" key="1">
    <citation type="journal article" date="2011" name="Stand. Genomic Sci.">
        <title>Complete genome sequence of Treponema succinifaciens type strain (6091).</title>
        <authorList>
            <person name="Han C."/>
            <person name="Gronow S."/>
            <person name="Teshima H."/>
            <person name="Lapidus A."/>
            <person name="Nolan M."/>
            <person name="Lucas S."/>
            <person name="Hammon N."/>
            <person name="Deshpande S."/>
            <person name="Cheng J.F."/>
            <person name="Zeytun A."/>
            <person name="Tapia R."/>
            <person name="Goodwin L."/>
            <person name="Pitluck S."/>
            <person name="Liolios K."/>
            <person name="Pagani I."/>
            <person name="Ivanova N."/>
            <person name="Mavromatis K."/>
            <person name="Mikhailova N."/>
            <person name="Huntemann M."/>
            <person name="Pati A."/>
            <person name="Chen A."/>
            <person name="Palaniappan K."/>
            <person name="Land M."/>
            <person name="Hauser L."/>
            <person name="Brambilla E.M."/>
            <person name="Rohde M."/>
            <person name="Goker M."/>
            <person name="Woyke T."/>
            <person name="Bristow J."/>
            <person name="Eisen J.A."/>
            <person name="Markowitz V."/>
            <person name="Hugenholtz P."/>
            <person name="Kyrpides N.C."/>
            <person name="Klenk H.P."/>
            <person name="Detter J.C."/>
        </authorList>
    </citation>
    <scope>NUCLEOTIDE SEQUENCE [LARGE SCALE GENOMIC DNA]</scope>
    <source>
        <strain evidence="7">ATCC 33096 / DSM 2489 / 6091</strain>
    </source>
</reference>
<evidence type="ECO:0000256" key="4">
    <source>
        <dbReference type="ARBA" id="ARBA00023136"/>
    </source>
</evidence>
<dbReference type="PANTHER" id="PTHR30249:SF0">
    <property type="entry name" value="PLASTIDAL GLYCOLATE_GLYCERATE TRANSLOCATOR 1, CHLOROPLASTIC"/>
    <property type="match status" value="1"/>
</dbReference>
<dbReference type="Proteomes" id="UP000006852">
    <property type="component" value="Chromosome"/>
</dbReference>
<comment type="subcellular location">
    <subcellularLocation>
        <location evidence="1">Membrane</location>
        <topology evidence="1">Multi-pass membrane protein</topology>
    </subcellularLocation>
</comment>
<keyword evidence="2 5" id="KW-0812">Transmembrane</keyword>
<keyword evidence="3 5" id="KW-1133">Transmembrane helix</keyword>
<dbReference type="InterPro" id="IPR007300">
    <property type="entry name" value="CidB/LrgB"/>
</dbReference>
<dbReference type="RefSeq" id="WP_013700308.1">
    <property type="nucleotide sequence ID" value="NC_015385.1"/>
</dbReference>
<evidence type="ECO:0000256" key="1">
    <source>
        <dbReference type="ARBA" id="ARBA00004141"/>
    </source>
</evidence>
<feature type="transmembrane region" description="Helical" evidence="5">
    <location>
        <begin position="92"/>
        <end position="117"/>
    </location>
</feature>
<protein>
    <submittedName>
        <fullName evidence="6">LrgB family protein</fullName>
    </submittedName>
</protein>
<dbReference type="GeneID" id="302997277"/>
<dbReference type="Pfam" id="PF04172">
    <property type="entry name" value="LrgB"/>
    <property type="match status" value="1"/>
</dbReference>
<gene>
    <name evidence="6" type="ordered locus">Tresu_0027</name>
</gene>
<dbReference type="OrthoDB" id="9811701at2"/>